<keyword evidence="2 5" id="KW-0808">Transferase</keyword>
<dbReference type="InterPro" id="IPR041698">
    <property type="entry name" value="Methyltransf_25"/>
</dbReference>
<dbReference type="EMBL" id="JACHMQ010000001">
    <property type="protein sequence ID" value="MBB6394670.1"/>
    <property type="molecule type" value="Genomic_DNA"/>
</dbReference>
<dbReference type="Pfam" id="PF13649">
    <property type="entry name" value="Methyltransf_25"/>
    <property type="match status" value="1"/>
</dbReference>
<keyword evidence="6" id="KW-1185">Reference proteome</keyword>
<dbReference type="Gene3D" id="2.20.130.10">
    <property type="entry name" value="CAC2371-like domains"/>
    <property type="match status" value="1"/>
</dbReference>
<evidence type="ECO:0000256" key="1">
    <source>
        <dbReference type="ARBA" id="ARBA00022603"/>
    </source>
</evidence>
<evidence type="ECO:0000259" key="4">
    <source>
        <dbReference type="Pfam" id="PF13649"/>
    </source>
</evidence>
<dbReference type="SUPFAM" id="SSF53335">
    <property type="entry name" value="S-adenosyl-L-methionine-dependent methyltransferases"/>
    <property type="match status" value="1"/>
</dbReference>
<keyword evidence="3" id="KW-0949">S-adenosyl-L-methionine</keyword>
<dbReference type="RefSeq" id="WP_185024297.1">
    <property type="nucleotide sequence ID" value="NZ_JACHMQ010000001.1"/>
</dbReference>
<comment type="caution">
    <text evidence="5">The sequence shown here is derived from an EMBL/GenBank/DDBJ whole genome shotgun (WGS) entry which is preliminary data.</text>
</comment>
<evidence type="ECO:0000313" key="5">
    <source>
        <dbReference type="EMBL" id="MBB6394670.1"/>
    </source>
</evidence>
<evidence type="ECO:0000256" key="3">
    <source>
        <dbReference type="ARBA" id="ARBA00022691"/>
    </source>
</evidence>
<proteinExistence type="predicted"/>
<protein>
    <submittedName>
        <fullName evidence="5">N-dimethyltransferase</fullName>
    </submittedName>
</protein>
<dbReference type="PANTHER" id="PTHR43464">
    <property type="entry name" value="METHYLTRANSFERASE"/>
    <property type="match status" value="1"/>
</dbReference>
<dbReference type="Proteomes" id="UP000546324">
    <property type="component" value="Unassembled WGS sequence"/>
</dbReference>
<dbReference type="PANTHER" id="PTHR43464:SF19">
    <property type="entry name" value="UBIQUINONE BIOSYNTHESIS O-METHYLTRANSFERASE, MITOCHONDRIAL"/>
    <property type="match status" value="1"/>
</dbReference>
<accession>A0A7X0FVV2</accession>
<keyword evidence="1 5" id="KW-0489">Methyltransferase</keyword>
<dbReference type="CDD" id="cd02440">
    <property type="entry name" value="AdoMet_MTases"/>
    <property type="match status" value="1"/>
</dbReference>
<dbReference type="GO" id="GO:0032259">
    <property type="term" value="P:methylation"/>
    <property type="evidence" value="ECO:0007669"/>
    <property type="project" value="UniProtKB-KW"/>
</dbReference>
<dbReference type="AlphaFoldDB" id="A0A7X0FVV2"/>
<evidence type="ECO:0000313" key="6">
    <source>
        <dbReference type="Proteomes" id="UP000546324"/>
    </source>
</evidence>
<feature type="domain" description="Methyltransferase" evidence="4">
    <location>
        <begin position="44"/>
        <end position="134"/>
    </location>
</feature>
<organism evidence="5 6">
    <name type="scientific">Actinomadura coerulea</name>
    <dbReference type="NCBI Taxonomy" id="46159"/>
    <lineage>
        <taxon>Bacteria</taxon>
        <taxon>Bacillati</taxon>
        <taxon>Actinomycetota</taxon>
        <taxon>Actinomycetes</taxon>
        <taxon>Streptosporangiales</taxon>
        <taxon>Thermomonosporaceae</taxon>
        <taxon>Actinomadura</taxon>
    </lineage>
</organism>
<dbReference type="Gene3D" id="3.40.50.150">
    <property type="entry name" value="Vaccinia Virus protein VP39"/>
    <property type="match status" value="1"/>
</dbReference>
<gene>
    <name evidence="5" type="ORF">BKA00_001584</name>
</gene>
<reference evidence="5 6" key="1">
    <citation type="submission" date="2020-08" db="EMBL/GenBank/DDBJ databases">
        <title>Sequencing the genomes of 1000 actinobacteria strains.</title>
        <authorList>
            <person name="Klenk H.-P."/>
        </authorList>
    </citation>
    <scope>NUCLEOTIDE SEQUENCE [LARGE SCALE GENOMIC DNA]</scope>
    <source>
        <strain evidence="5 6">DSM 43675</strain>
    </source>
</reference>
<dbReference type="GO" id="GO:0008168">
    <property type="term" value="F:methyltransferase activity"/>
    <property type="evidence" value="ECO:0007669"/>
    <property type="project" value="UniProtKB-KW"/>
</dbReference>
<evidence type="ECO:0000256" key="2">
    <source>
        <dbReference type="ARBA" id="ARBA00022679"/>
    </source>
</evidence>
<dbReference type="InterPro" id="IPR029063">
    <property type="entry name" value="SAM-dependent_MTases_sf"/>
</dbReference>
<name>A0A7X0FVV2_9ACTN</name>
<sequence>MSYGAAHAELYDSVFRSRGKDFEAEAEGLNRLVRSRFPGARSLLDVACGTGAHLERLAEHFEHVEGLDHSPAMRDVARGRLPGVAVHAGDMRDFELDRTFDVVVCMGSGLAEAESPEQVAGSVARMSAHLAPGGVLIVEPWYFPDNFLDGHAAGHLFREDGRVVSRLTHSARHGDRSRVEIRFTIVDSAGFREFSDVVVKYLLTREQYEAAFERAGCTAEFVPGFSLADGRPNSPGLFVGVRAGSPTRADLST</sequence>